<reference evidence="6" key="1">
    <citation type="submission" date="2009-09" db="EMBL/GenBank/DDBJ databases">
        <title>The complete genome of Kribbella flavida DSM 17836.</title>
        <authorList>
            <consortium name="US DOE Joint Genome Institute (JGI-PGF)"/>
            <person name="Lucas S."/>
            <person name="Copeland A."/>
            <person name="Lapidus A."/>
            <person name="Glavina del Rio T."/>
            <person name="Dalin E."/>
            <person name="Tice H."/>
            <person name="Bruce D."/>
            <person name="Goodwin L."/>
            <person name="Pitluck S."/>
            <person name="Kyrpides N."/>
            <person name="Mavromatis K."/>
            <person name="Ivanova N."/>
            <person name="Saunders E."/>
            <person name="Brettin T."/>
            <person name="Detter J.C."/>
            <person name="Han C."/>
            <person name="Larimer F."/>
            <person name="Land M."/>
            <person name="Hauser L."/>
            <person name="Markowitz V."/>
            <person name="Cheng J.-F."/>
            <person name="Hugenholtz P."/>
            <person name="Woyke T."/>
            <person name="Wu D."/>
            <person name="Pukall R."/>
            <person name="Klenk H.-P."/>
            <person name="Eisen J.A."/>
        </authorList>
    </citation>
    <scope>NUCLEOTIDE SEQUENCE [LARGE SCALE GENOMIC DNA]</scope>
    <source>
        <strain evidence="6">DSM 17836 / JCM 10339 / NBRC 14399</strain>
    </source>
</reference>
<proteinExistence type="predicted"/>
<dbReference type="InterPro" id="IPR036388">
    <property type="entry name" value="WH-like_DNA-bd_sf"/>
</dbReference>
<dbReference type="KEGG" id="kfl:Kfla_4518"/>
<dbReference type="AlphaFoldDB" id="D2PWS6"/>
<dbReference type="PANTHER" id="PTHR33164">
    <property type="entry name" value="TRANSCRIPTIONAL REGULATOR, MARR FAMILY"/>
    <property type="match status" value="1"/>
</dbReference>
<dbReference type="GO" id="GO:0003677">
    <property type="term" value="F:DNA binding"/>
    <property type="evidence" value="ECO:0007669"/>
    <property type="project" value="UniProtKB-KW"/>
</dbReference>
<dbReference type="PANTHER" id="PTHR33164:SF43">
    <property type="entry name" value="HTH-TYPE TRANSCRIPTIONAL REPRESSOR YETL"/>
    <property type="match status" value="1"/>
</dbReference>
<dbReference type="Gene3D" id="1.10.10.10">
    <property type="entry name" value="Winged helix-like DNA-binding domain superfamily/Winged helix DNA-binding domain"/>
    <property type="match status" value="1"/>
</dbReference>
<dbReference type="PROSITE" id="PS50995">
    <property type="entry name" value="HTH_MARR_2"/>
    <property type="match status" value="1"/>
</dbReference>
<dbReference type="GO" id="GO:0003700">
    <property type="term" value="F:DNA-binding transcription factor activity"/>
    <property type="evidence" value="ECO:0007669"/>
    <property type="project" value="InterPro"/>
</dbReference>
<dbReference type="HOGENOM" id="CLU_083287_4_4_11"/>
<dbReference type="InterPro" id="IPR036390">
    <property type="entry name" value="WH_DNA-bd_sf"/>
</dbReference>
<sequence length="141" mass="15429">MTANDLCVSFLVRQAWLSLRAAVADALAAHDLSVAQYATLLVLDEQPRASIAEIARAVASSRQAANELVAGMERAGLVERHAHPQDRRTQEVHLTATGRQRLLEARPAVHEREHALESHIDPADRASARAWLTAMSRAQQA</sequence>
<dbReference type="eggNOG" id="COG1846">
    <property type="taxonomic scope" value="Bacteria"/>
</dbReference>
<evidence type="ECO:0000313" key="6">
    <source>
        <dbReference type="Proteomes" id="UP000007967"/>
    </source>
</evidence>
<dbReference type="PROSITE" id="PS01117">
    <property type="entry name" value="HTH_MARR_1"/>
    <property type="match status" value="1"/>
</dbReference>
<reference evidence="5 6" key="2">
    <citation type="journal article" date="2010" name="Stand. Genomic Sci.">
        <title>Complete genome sequence of Kribbella flavida type strain (IFO 14399).</title>
        <authorList>
            <person name="Pukall R."/>
            <person name="Lapidus A."/>
            <person name="Glavina Del Rio T."/>
            <person name="Copeland A."/>
            <person name="Tice H."/>
            <person name="Cheng J.-F."/>
            <person name="Lucas S."/>
            <person name="Chen F."/>
            <person name="Nolan M."/>
            <person name="LaButti K."/>
            <person name="Pati A."/>
            <person name="Ivanova N."/>
            <person name="Mavrommatis K."/>
            <person name="Mikhailova N."/>
            <person name="Pitluck S."/>
            <person name="Bruce D."/>
            <person name="Goodwin L."/>
            <person name="Land M."/>
            <person name="Hauser L."/>
            <person name="Chang Y.-J."/>
            <person name="Jeffries C.D."/>
            <person name="Chen A."/>
            <person name="Palaniappan K."/>
            <person name="Chain P."/>
            <person name="Rohde M."/>
            <person name="Goeker M."/>
            <person name="Bristow J."/>
            <person name="Eisen J.A."/>
            <person name="Markowitz V."/>
            <person name="Hugenholtz P."/>
            <person name="Kyrpides N.C."/>
            <person name="Klenk H.-P."/>
            <person name="Brettin T."/>
        </authorList>
    </citation>
    <scope>NUCLEOTIDE SEQUENCE [LARGE SCALE GENOMIC DNA]</scope>
    <source>
        <strain evidence="6">DSM 17836 / JCM 10339 / NBRC 14399</strain>
    </source>
</reference>
<keyword evidence="6" id="KW-1185">Reference proteome</keyword>
<dbReference type="Pfam" id="PF12802">
    <property type="entry name" value="MarR_2"/>
    <property type="match status" value="1"/>
</dbReference>
<evidence type="ECO:0000259" key="4">
    <source>
        <dbReference type="PROSITE" id="PS50995"/>
    </source>
</evidence>
<dbReference type="STRING" id="479435.Kfla_4518"/>
<dbReference type="InterPro" id="IPR039422">
    <property type="entry name" value="MarR/SlyA-like"/>
</dbReference>
<keyword evidence="3" id="KW-0804">Transcription</keyword>
<dbReference type="InterPro" id="IPR000835">
    <property type="entry name" value="HTH_MarR-typ"/>
</dbReference>
<dbReference type="SUPFAM" id="SSF46785">
    <property type="entry name" value="Winged helix' DNA-binding domain"/>
    <property type="match status" value="1"/>
</dbReference>
<protein>
    <submittedName>
        <fullName evidence="5">Transcriptional regulator, MarR family</fullName>
    </submittedName>
</protein>
<dbReference type="InterPro" id="IPR023187">
    <property type="entry name" value="Tscrpt_reg_MarR-type_CS"/>
</dbReference>
<accession>D2PWS6</accession>
<evidence type="ECO:0000256" key="2">
    <source>
        <dbReference type="ARBA" id="ARBA00023125"/>
    </source>
</evidence>
<keyword evidence="1" id="KW-0805">Transcription regulation</keyword>
<keyword evidence="2" id="KW-0238">DNA-binding</keyword>
<organism evidence="5 6">
    <name type="scientific">Kribbella flavida (strain DSM 17836 / JCM 10339 / NBRC 14399)</name>
    <dbReference type="NCBI Taxonomy" id="479435"/>
    <lineage>
        <taxon>Bacteria</taxon>
        <taxon>Bacillati</taxon>
        <taxon>Actinomycetota</taxon>
        <taxon>Actinomycetes</taxon>
        <taxon>Propionibacteriales</taxon>
        <taxon>Kribbellaceae</taxon>
        <taxon>Kribbella</taxon>
    </lineage>
</organism>
<name>D2PWS6_KRIFD</name>
<evidence type="ECO:0000313" key="5">
    <source>
        <dbReference type="EMBL" id="ADB33545.1"/>
    </source>
</evidence>
<evidence type="ECO:0000256" key="3">
    <source>
        <dbReference type="ARBA" id="ARBA00023163"/>
    </source>
</evidence>
<evidence type="ECO:0000256" key="1">
    <source>
        <dbReference type="ARBA" id="ARBA00023015"/>
    </source>
</evidence>
<gene>
    <name evidence="5" type="ordered locus">Kfla_4518</name>
</gene>
<dbReference type="EMBL" id="CP001736">
    <property type="protein sequence ID" value="ADB33545.1"/>
    <property type="molecule type" value="Genomic_DNA"/>
</dbReference>
<feature type="domain" description="HTH marR-type" evidence="4">
    <location>
        <begin position="5"/>
        <end position="137"/>
    </location>
</feature>
<dbReference type="Proteomes" id="UP000007967">
    <property type="component" value="Chromosome"/>
</dbReference>
<dbReference type="OrthoDB" id="162531at2"/>
<dbReference type="SMART" id="SM00347">
    <property type="entry name" value="HTH_MARR"/>
    <property type="match status" value="1"/>
</dbReference>
<dbReference type="GO" id="GO:0006950">
    <property type="term" value="P:response to stress"/>
    <property type="evidence" value="ECO:0007669"/>
    <property type="project" value="TreeGrafter"/>
</dbReference>